<feature type="transmembrane region" description="Helical" evidence="1">
    <location>
        <begin position="6"/>
        <end position="22"/>
    </location>
</feature>
<keyword evidence="3" id="KW-1185">Reference proteome</keyword>
<reference evidence="2 3" key="1">
    <citation type="submission" date="2014-11" db="EMBL/GenBank/DDBJ databases">
        <title>Genome sequence and analysis of novel Kurthia sp.</title>
        <authorList>
            <person name="Lawson J.N."/>
            <person name="Gonzalez J.E."/>
            <person name="Rinauldi L."/>
            <person name="Xuan Z."/>
            <person name="Firman A."/>
            <person name="Shaddox L."/>
            <person name="Trudeau A."/>
            <person name="Shah S."/>
            <person name="Reiman D."/>
        </authorList>
    </citation>
    <scope>NUCLEOTIDE SEQUENCE [LARGE SCALE GENOMIC DNA]</scope>
    <source>
        <strain evidence="2 3">3B1D</strain>
    </source>
</reference>
<comment type="caution">
    <text evidence="2">The sequence shown here is derived from an EMBL/GenBank/DDBJ whole genome shotgun (WGS) entry which is preliminary data.</text>
</comment>
<dbReference type="EMBL" id="JTFC01000039">
    <property type="protein sequence ID" value="RUS53229.1"/>
    <property type="molecule type" value="Genomic_DNA"/>
</dbReference>
<evidence type="ECO:0000313" key="2">
    <source>
        <dbReference type="EMBL" id="RUS53229.1"/>
    </source>
</evidence>
<accession>A0A433RR21</accession>
<dbReference type="Proteomes" id="UP000288623">
    <property type="component" value="Unassembled WGS sequence"/>
</dbReference>
<protein>
    <submittedName>
        <fullName evidence="2">Uncharacterized protein</fullName>
    </submittedName>
</protein>
<name>A0A433RR21_9BACL</name>
<keyword evidence="1" id="KW-1133">Transmembrane helix</keyword>
<dbReference type="OrthoDB" id="9964332at2"/>
<feature type="transmembrane region" description="Helical" evidence="1">
    <location>
        <begin position="73"/>
        <end position="92"/>
    </location>
</feature>
<feature type="transmembrane region" description="Helical" evidence="1">
    <location>
        <begin position="34"/>
        <end position="61"/>
    </location>
</feature>
<sequence>MINLLFLLFIVISVCVVVREYHTEFRMLMWKDLVFIGSALLGLLVGLAFVLKVAAVGYGVWQVSPFWQDVTGFFVIVVLFYPAATALYQFAWKRAALRKKQFILNK</sequence>
<keyword evidence="1" id="KW-0812">Transmembrane</keyword>
<organism evidence="2 3">
    <name type="scientific">Candidatus Kurthia intestinigallinarum</name>
    <dbReference type="NCBI Taxonomy" id="1562256"/>
    <lineage>
        <taxon>Bacteria</taxon>
        <taxon>Bacillati</taxon>
        <taxon>Bacillota</taxon>
        <taxon>Bacilli</taxon>
        <taxon>Bacillales</taxon>
        <taxon>Caryophanaceae</taxon>
        <taxon>Kurthia</taxon>
    </lineage>
</organism>
<evidence type="ECO:0000313" key="3">
    <source>
        <dbReference type="Proteomes" id="UP000288623"/>
    </source>
</evidence>
<dbReference type="AlphaFoldDB" id="A0A433RR21"/>
<evidence type="ECO:0000256" key="1">
    <source>
        <dbReference type="SAM" id="Phobius"/>
    </source>
</evidence>
<keyword evidence="1" id="KW-0472">Membrane</keyword>
<gene>
    <name evidence="2" type="ORF">QI30_15355</name>
</gene>
<proteinExistence type="predicted"/>
<dbReference type="RefSeq" id="WP_126991486.1">
    <property type="nucleotide sequence ID" value="NZ_JTFC01000039.1"/>
</dbReference>